<dbReference type="GeneID" id="71777279"/>
<gene>
    <name evidence="1" type="ORF">TERG_11944</name>
</gene>
<accession>A0A080WI38</accession>
<dbReference type="Proteomes" id="UP000008864">
    <property type="component" value="Unassembled WGS sequence"/>
</dbReference>
<name>A0A080WI38_TRIRC</name>
<keyword evidence="2" id="KW-1185">Reference proteome</keyword>
<dbReference type="RefSeq" id="XP_047605826.1">
    <property type="nucleotide sequence ID" value="XM_047750978.1"/>
</dbReference>
<dbReference type="AlphaFoldDB" id="A0A080WI38"/>
<dbReference type="InParanoid" id="A0A080WI38"/>
<reference evidence="2" key="1">
    <citation type="journal article" date="2012" name="MBio">
        <title>Comparative genome analysis of Trichophyton rubrum and related dermatophytes reveals candidate genes involved in infection.</title>
        <authorList>
            <person name="Martinez D.A."/>
            <person name="Oliver B.G."/>
            <person name="Graeser Y."/>
            <person name="Goldberg J.M."/>
            <person name="Li W."/>
            <person name="Martinez-Rossi N.M."/>
            <person name="Monod M."/>
            <person name="Shelest E."/>
            <person name="Barton R.C."/>
            <person name="Birch E."/>
            <person name="Brakhage A.A."/>
            <person name="Chen Z."/>
            <person name="Gurr S.J."/>
            <person name="Heiman D."/>
            <person name="Heitman J."/>
            <person name="Kosti I."/>
            <person name="Rossi A."/>
            <person name="Saif S."/>
            <person name="Samalova M."/>
            <person name="Saunders C.W."/>
            <person name="Shea T."/>
            <person name="Summerbell R.C."/>
            <person name="Xu J."/>
            <person name="Young S."/>
            <person name="Zeng Q."/>
            <person name="Birren B.W."/>
            <person name="Cuomo C.A."/>
            <person name="White T.C."/>
        </authorList>
    </citation>
    <scope>NUCLEOTIDE SEQUENCE [LARGE SCALE GENOMIC DNA]</scope>
    <source>
        <strain evidence="2">ATCC MYA-4607 / CBS 118892</strain>
    </source>
</reference>
<dbReference type="HOGENOM" id="CLU_1035071_0_0_1"/>
<proteinExistence type="predicted"/>
<evidence type="ECO:0000313" key="2">
    <source>
        <dbReference type="Proteomes" id="UP000008864"/>
    </source>
</evidence>
<dbReference type="EMBL" id="GG700650">
    <property type="protein sequence ID" value="KFL61064.1"/>
    <property type="molecule type" value="Genomic_DNA"/>
</dbReference>
<organism evidence="1 2">
    <name type="scientific">Trichophyton rubrum (strain ATCC MYA-4607 / CBS 118892)</name>
    <name type="common">Athlete's foot fungus</name>
    <dbReference type="NCBI Taxonomy" id="559305"/>
    <lineage>
        <taxon>Eukaryota</taxon>
        <taxon>Fungi</taxon>
        <taxon>Dikarya</taxon>
        <taxon>Ascomycota</taxon>
        <taxon>Pezizomycotina</taxon>
        <taxon>Eurotiomycetes</taxon>
        <taxon>Eurotiomycetidae</taxon>
        <taxon>Onygenales</taxon>
        <taxon>Arthrodermataceae</taxon>
        <taxon>Trichophyton</taxon>
    </lineage>
</organism>
<evidence type="ECO:0000313" key="1">
    <source>
        <dbReference type="EMBL" id="KFL61064.1"/>
    </source>
</evidence>
<protein>
    <submittedName>
        <fullName evidence="1">Uncharacterized protein</fullName>
    </submittedName>
</protein>
<dbReference type="VEuPathDB" id="FungiDB:TERG_11944"/>
<sequence length="269" mass="29912">MEFGHQDRSIHRQDAVCHSILSEDRDVLFAGNRGDIGVECHADQGIGRVIAEQRGRQEPHGWTTSFARCVSDMQETSIGAQHRVLELEELHLARGSDTTKRAGTTSSIASESEPYTLHGTVARDHSDGVVANTGRNWKLRRLAGGEIDPHYRRVGILRDVDQAGGRLLLDKHGAVEAWVQLLVRRVGDIRREHIVPASLLGGYLEPGPDAVADLKHTMRPISWCRDINCFYNGRRSREILAGIHEEQLVVSLQRQPHHAGVHGRGPHAM</sequence>